<dbReference type="NCBIfam" id="TIGR02727">
    <property type="entry name" value="MTHFS_bact"/>
    <property type="match status" value="1"/>
</dbReference>
<feature type="binding site" evidence="4">
    <location>
        <position position="54"/>
    </location>
    <ligand>
        <name>substrate</name>
    </ligand>
</feature>
<keyword evidence="5" id="KW-0479">Metal-binding</keyword>
<comment type="similarity">
    <text evidence="1 5">Belongs to the 5-formyltetrahydrofolate cyclo-ligase family.</text>
</comment>
<dbReference type="InterPro" id="IPR002698">
    <property type="entry name" value="FTHF_cligase"/>
</dbReference>
<dbReference type="GO" id="GO:0030272">
    <property type="term" value="F:5-formyltetrahydrofolate cyclo-ligase activity"/>
    <property type="evidence" value="ECO:0007669"/>
    <property type="project" value="UniProtKB-EC"/>
</dbReference>
<dbReference type="GO" id="GO:0046872">
    <property type="term" value="F:metal ion binding"/>
    <property type="evidence" value="ECO:0007669"/>
    <property type="project" value="UniProtKB-KW"/>
</dbReference>
<dbReference type="GO" id="GO:0009396">
    <property type="term" value="P:folic acid-containing compound biosynthetic process"/>
    <property type="evidence" value="ECO:0007669"/>
    <property type="project" value="TreeGrafter"/>
</dbReference>
<evidence type="ECO:0000256" key="5">
    <source>
        <dbReference type="RuleBase" id="RU361279"/>
    </source>
</evidence>
<dbReference type="SUPFAM" id="SSF100950">
    <property type="entry name" value="NagB/RpiA/CoA transferase-like"/>
    <property type="match status" value="1"/>
</dbReference>
<dbReference type="RefSeq" id="WP_146354022.1">
    <property type="nucleotide sequence ID" value="NZ_VOBR01000014.1"/>
</dbReference>
<reference evidence="6 7" key="1">
    <citation type="submission" date="2019-07" db="EMBL/GenBank/DDBJ databases">
        <title>Lentzea xizangensis sp. nov., isolated from Qinghai-Tibetan Plateau Soils.</title>
        <authorList>
            <person name="Huang J."/>
        </authorList>
    </citation>
    <scope>NUCLEOTIDE SEQUENCE [LARGE SCALE GENOMIC DNA]</scope>
    <source>
        <strain evidence="6 7">FXJ1.1311</strain>
    </source>
</reference>
<feature type="binding site" evidence="4">
    <location>
        <position position="59"/>
    </location>
    <ligand>
        <name>substrate</name>
    </ligand>
</feature>
<keyword evidence="6" id="KW-0436">Ligase</keyword>
<dbReference type="InterPro" id="IPR037171">
    <property type="entry name" value="NagB/RpiA_transferase-like"/>
</dbReference>
<organism evidence="6 7">
    <name type="scientific">Lentzea tibetensis</name>
    <dbReference type="NCBI Taxonomy" id="2591470"/>
    <lineage>
        <taxon>Bacteria</taxon>
        <taxon>Bacillati</taxon>
        <taxon>Actinomycetota</taxon>
        <taxon>Actinomycetes</taxon>
        <taxon>Pseudonocardiales</taxon>
        <taxon>Pseudonocardiaceae</taxon>
        <taxon>Lentzea</taxon>
    </lineage>
</organism>
<keyword evidence="2 4" id="KW-0547">Nucleotide-binding</keyword>
<evidence type="ECO:0000313" key="7">
    <source>
        <dbReference type="Proteomes" id="UP000316639"/>
    </source>
</evidence>
<dbReference type="PANTHER" id="PTHR23407:SF1">
    <property type="entry name" value="5-FORMYLTETRAHYDROFOLATE CYCLO-LIGASE"/>
    <property type="match status" value="1"/>
</dbReference>
<evidence type="ECO:0000256" key="2">
    <source>
        <dbReference type="ARBA" id="ARBA00022741"/>
    </source>
</evidence>
<dbReference type="GO" id="GO:0005524">
    <property type="term" value="F:ATP binding"/>
    <property type="evidence" value="ECO:0007669"/>
    <property type="project" value="UniProtKB-KW"/>
</dbReference>
<feature type="binding site" evidence="4">
    <location>
        <begin position="9"/>
        <end position="13"/>
    </location>
    <ligand>
        <name>ATP</name>
        <dbReference type="ChEBI" id="CHEBI:30616"/>
    </ligand>
</feature>
<keyword evidence="5" id="KW-0460">Magnesium</keyword>
<evidence type="ECO:0000313" key="6">
    <source>
        <dbReference type="EMBL" id="TWP49921.1"/>
    </source>
</evidence>
<feature type="binding site" evidence="4">
    <location>
        <begin position="134"/>
        <end position="142"/>
    </location>
    <ligand>
        <name>ATP</name>
        <dbReference type="ChEBI" id="CHEBI:30616"/>
    </ligand>
</feature>
<protein>
    <recommendedName>
        <fullName evidence="5">5-formyltetrahydrofolate cyclo-ligase</fullName>
        <ecNumber evidence="5">6.3.3.2</ecNumber>
    </recommendedName>
</protein>
<dbReference type="Gene3D" id="3.40.50.10420">
    <property type="entry name" value="NagB/RpiA/CoA transferase-like"/>
    <property type="match status" value="1"/>
</dbReference>
<proteinExistence type="inferred from homology"/>
<gene>
    <name evidence="6" type="ORF">FKR81_22040</name>
</gene>
<dbReference type="PANTHER" id="PTHR23407">
    <property type="entry name" value="ATPASE INHIBITOR/5-FORMYLTETRAHYDROFOLATE CYCLO-LIGASE"/>
    <property type="match status" value="1"/>
</dbReference>
<name>A0A563EQH9_9PSEU</name>
<evidence type="ECO:0000256" key="4">
    <source>
        <dbReference type="PIRSR" id="PIRSR006806-1"/>
    </source>
</evidence>
<dbReference type="Pfam" id="PF01812">
    <property type="entry name" value="5-FTHF_cyc-lig"/>
    <property type="match status" value="1"/>
</dbReference>
<dbReference type="GO" id="GO:0035999">
    <property type="term" value="P:tetrahydrofolate interconversion"/>
    <property type="evidence" value="ECO:0007669"/>
    <property type="project" value="TreeGrafter"/>
</dbReference>
<keyword evidence="7" id="KW-1185">Reference proteome</keyword>
<comment type="cofactor">
    <cofactor evidence="5">
        <name>Mg(2+)</name>
        <dbReference type="ChEBI" id="CHEBI:18420"/>
    </cofactor>
</comment>
<evidence type="ECO:0000256" key="1">
    <source>
        <dbReference type="ARBA" id="ARBA00010638"/>
    </source>
</evidence>
<keyword evidence="3 4" id="KW-0067">ATP-binding</keyword>
<dbReference type="InterPro" id="IPR024185">
    <property type="entry name" value="FTHF_cligase-like_sf"/>
</dbReference>
<dbReference type="Proteomes" id="UP000316639">
    <property type="component" value="Unassembled WGS sequence"/>
</dbReference>
<dbReference type="PIRSF" id="PIRSF006806">
    <property type="entry name" value="FTHF_cligase"/>
    <property type="match status" value="1"/>
</dbReference>
<sequence>MTSDLRDRKATERARLLAARRAVPPDVRAAEAAALARHVAELDVPGDQTICAFLPVGSEPGSVEMLTGLRCRVLLPVVVGAAPLEWAEFTGADGLRPGPHRLLEPSGPRLGVTAIASAALVLVPALAVDRSGVRLGKGAGHYDRSLPLVQAPLIAVIRDSEFVAELPGEEHDIRMNAVLTPSVGLRLL</sequence>
<dbReference type="OrthoDB" id="3242798at2"/>
<dbReference type="AlphaFoldDB" id="A0A563EQH9"/>
<comment type="catalytic activity">
    <reaction evidence="5">
        <text>(6S)-5-formyl-5,6,7,8-tetrahydrofolate + ATP = (6R)-5,10-methenyltetrahydrofolate + ADP + phosphate</text>
        <dbReference type="Rhea" id="RHEA:10488"/>
        <dbReference type="ChEBI" id="CHEBI:30616"/>
        <dbReference type="ChEBI" id="CHEBI:43474"/>
        <dbReference type="ChEBI" id="CHEBI:57455"/>
        <dbReference type="ChEBI" id="CHEBI:57457"/>
        <dbReference type="ChEBI" id="CHEBI:456216"/>
        <dbReference type="EC" id="6.3.3.2"/>
    </reaction>
</comment>
<evidence type="ECO:0000256" key="3">
    <source>
        <dbReference type="ARBA" id="ARBA00022840"/>
    </source>
</evidence>
<comment type="caution">
    <text evidence="6">The sequence shown here is derived from an EMBL/GenBank/DDBJ whole genome shotgun (WGS) entry which is preliminary data.</text>
</comment>
<accession>A0A563EQH9</accession>
<dbReference type="EMBL" id="VOBR01000014">
    <property type="protein sequence ID" value="TWP49921.1"/>
    <property type="molecule type" value="Genomic_DNA"/>
</dbReference>
<dbReference type="EC" id="6.3.3.2" evidence="5"/>